<dbReference type="Proteomes" id="UP000295735">
    <property type="component" value="Unassembled WGS sequence"/>
</dbReference>
<evidence type="ECO:0000313" key="1">
    <source>
        <dbReference type="EMBL" id="KAA1039549.1"/>
    </source>
</evidence>
<comment type="caution">
    <text evidence="1">The sequence shown here is derived from an EMBL/GenBank/DDBJ whole genome shotgun (WGS) entry which is preliminary data.</text>
</comment>
<dbReference type="Pfam" id="PF10078">
    <property type="entry name" value="DUF2316"/>
    <property type="match status" value="1"/>
</dbReference>
<name>A0ABQ6R8S4_9STAP</name>
<gene>
    <name evidence="1" type="ORF">ERX35_005585</name>
</gene>
<organism evidence="1 2">
    <name type="scientific">Macrococcus equipercicus</name>
    <dbReference type="NCBI Taxonomy" id="69967"/>
    <lineage>
        <taxon>Bacteria</taxon>
        <taxon>Bacillati</taxon>
        <taxon>Bacillota</taxon>
        <taxon>Bacilli</taxon>
        <taxon>Bacillales</taxon>
        <taxon>Staphylococcaceae</taxon>
        <taxon>Macrococcus</taxon>
    </lineage>
</organism>
<dbReference type="EMBL" id="SCWC02000003">
    <property type="protein sequence ID" value="KAA1039549.1"/>
    <property type="molecule type" value="Genomic_DNA"/>
</dbReference>
<dbReference type="InterPro" id="IPR018757">
    <property type="entry name" value="DUF2316"/>
</dbReference>
<proteinExistence type="predicted"/>
<keyword evidence="2" id="KW-1185">Reference proteome</keyword>
<sequence>MSVTIAQLQQVLSMDSPNPAHVWMLREYLEDELKEHHLPMRPFTKLADVKSNRWFSYETPWRN</sequence>
<evidence type="ECO:0000313" key="2">
    <source>
        <dbReference type="Proteomes" id="UP000295735"/>
    </source>
</evidence>
<protein>
    <submittedName>
        <fullName evidence="1">DUF2316 family protein</fullName>
    </submittedName>
</protein>
<reference evidence="1 2" key="1">
    <citation type="submission" date="2019-09" db="EMBL/GenBank/DDBJ databases">
        <authorList>
            <person name="Mazhar S."/>
            <person name="Altermann E."/>
            <person name="Hill C."/>
            <person name="Mcauliffe O."/>
        </authorList>
    </citation>
    <scope>NUCLEOTIDE SEQUENCE [LARGE SCALE GENOMIC DNA]</scope>
    <source>
        <strain evidence="1 2">ATCC 51831</strain>
    </source>
</reference>
<accession>A0ABQ6R8S4</accession>